<protein>
    <submittedName>
        <fullName evidence="2">Uncharacterized protein</fullName>
    </submittedName>
</protein>
<evidence type="ECO:0000256" key="1">
    <source>
        <dbReference type="SAM" id="MobiDB-lite"/>
    </source>
</evidence>
<sequence length="229" mass="24180">MIEQQSPLQPLLSAAYSPPTDSSERRHVVCCKRHVARKKPDNRGAQGSSSPPLSQAGRGRGGRGPRRSRPTGLGRPRAADGARRAAARGPAAGAELGAWRLPPPPAHARRLPTDPATRPLRPARSPGTAAVAPAPGSAQPTARRVRGRAGRSNWVSALGPATPVETGGRLLRRWRKPTSVLGWPSQRRCNGSCSVTEPPLTVFDTVPQDPGAAVLRDGFRGVEPNCARS</sequence>
<gene>
    <name evidence="2" type="ORF">MRATA1EN1_LOCUS9932</name>
</gene>
<evidence type="ECO:0000313" key="2">
    <source>
        <dbReference type="EMBL" id="CAI9160970.1"/>
    </source>
</evidence>
<evidence type="ECO:0000313" key="3">
    <source>
        <dbReference type="Proteomes" id="UP001176941"/>
    </source>
</evidence>
<accession>A0ABN8YIT4</accession>
<name>A0ABN8YIT4_RANTA</name>
<feature type="compositionally biased region" description="Basic residues" evidence="1">
    <location>
        <begin position="28"/>
        <end position="37"/>
    </location>
</feature>
<dbReference type="EMBL" id="OX459938">
    <property type="protein sequence ID" value="CAI9160970.1"/>
    <property type="molecule type" value="Genomic_DNA"/>
</dbReference>
<feature type="region of interest" description="Disordered" evidence="1">
    <location>
        <begin position="1"/>
        <end position="145"/>
    </location>
</feature>
<keyword evidence="3" id="KW-1185">Reference proteome</keyword>
<feature type="compositionally biased region" description="Low complexity" evidence="1">
    <location>
        <begin position="87"/>
        <end position="100"/>
    </location>
</feature>
<reference evidence="2" key="1">
    <citation type="submission" date="2023-04" db="EMBL/GenBank/DDBJ databases">
        <authorList>
            <consortium name="ELIXIR-Norway"/>
        </authorList>
    </citation>
    <scope>NUCLEOTIDE SEQUENCE [LARGE SCALE GENOMIC DNA]</scope>
</reference>
<feature type="compositionally biased region" description="Basic residues" evidence="1">
    <location>
        <begin position="60"/>
        <end position="69"/>
    </location>
</feature>
<organism evidence="2 3">
    <name type="scientific">Rangifer tarandus platyrhynchus</name>
    <name type="common">Svalbard reindeer</name>
    <dbReference type="NCBI Taxonomy" id="3082113"/>
    <lineage>
        <taxon>Eukaryota</taxon>
        <taxon>Metazoa</taxon>
        <taxon>Chordata</taxon>
        <taxon>Craniata</taxon>
        <taxon>Vertebrata</taxon>
        <taxon>Euteleostomi</taxon>
        <taxon>Mammalia</taxon>
        <taxon>Eutheria</taxon>
        <taxon>Laurasiatheria</taxon>
        <taxon>Artiodactyla</taxon>
        <taxon>Ruminantia</taxon>
        <taxon>Pecora</taxon>
        <taxon>Cervidae</taxon>
        <taxon>Odocoileinae</taxon>
        <taxon>Rangifer</taxon>
    </lineage>
</organism>
<dbReference type="Proteomes" id="UP001176941">
    <property type="component" value="Chromosome 2"/>
</dbReference>
<proteinExistence type="predicted"/>